<keyword evidence="1" id="KW-0472">Membrane</keyword>
<evidence type="ECO:0008006" key="4">
    <source>
        <dbReference type="Google" id="ProtNLM"/>
    </source>
</evidence>
<keyword evidence="1" id="KW-0812">Transmembrane</keyword>
<sequence length="1035" mass="115122">MGIYSSLESKWYSAIETINKIIPITKVTDKIDEKVPSFLVFIAIILILLLLFIIPIFLSFEQTNTLEVTVTSTIGLPINNAQIEILDNGNEIKEYFTGADGKVKISVLGEEFVVTVSKTNYASIVKEATLGDKLNFRLSGSKSDIYTETYSTILVNDEEGAFIESSIIDISCDGITSTLSPLNSSFYFKRDDCLITQITATAPGYDPQSITLAKTTERKSITLTRVIREGTLLIHTKNFGLIEPNVEITITNIDGKSKTVFTDSGGETSTKLAAGMYTYLANSRGEIIEGEIEIIENDIEDKFIIFQIEELSNKKYIAFHAKNTTGENIPNAEVSIYKNGSALGSRRTNSTGKTRPITLNADELIENAPIFTGVIKASGYETTLITINPQDKDEYQTITMPPGGATLNITLINDLGLAEKNAFTKLELNNFNGIIDKGYSDTNGKTIFKNLPSGNYIINAFDKDQMDTVTHQLSLARNETKNITLTLMTGEGKIKFEIKDKDMYKTDLNYQLYADGNIILSGYSSRGKITTPDLKVGSKVRLNVSGAGYIPHQTITYTIDRTIQKKEVFVRKEIDLPNNREIQMFLMNIYDTNPLNSSYHKVTKLLPNKKYYLYFDIVVNNQDLDGLLSGFIAGTSDAIIEKGLSLDGVFSVDGSYSQMSLVKENYIEPGSSNIVNTNAKEANLIINKVNGLTSIPIILVVESDMNAEGTHTLFFESQNGLYPSLEYSADFTIGESFCITGPNDCPAFLFSSYLKWEDRPLKPIGEEPELLLIDDDYQIYTTVKNITDQDIGSSLLTSIVPKEKINYLRINDSNAKSHQITLNPLDSSSSKEFELTPLRQTNILKIYQSVEKEVNGIDILRTYEENENQLNFMIKQKEQLRIWVSPTSIDQKVEYPLFIVKTKYASGYKGVPAFWRAEKVAIGENIPITNGQTDVNGIEKINFSTLNFNDGDKILFTAWDNEGALEGTIELEVGNPFPEPEPVLPECLKVMIGGVELDSTNSIKTLNAFATTQFSIKSECSVERDVTINSLLLIT</sequence>
<accession>A0A8T5GFD4</accession>
<dbReference type="InterPro" id="IPR008969">
    <property type="entry name" value="CarboxyPept-like_regulatory"/>
</dbReference>
<dbReference type="AlphaFoldDB" id="A0A8T5GFD4"/>
<dbReference type="SUPFAM" id="SSF49464">
    <property type="entry name" value="Carboxypeptidase regulatory domain-like"/>
    <property type="match status" value="1"/>
</dbReference>
<dbReference type="Gene3D" id="2.60.40.1120">
    <property type="entry name" value="Carboxypeptidase-like, regulatory domain"/>
    <property type="match status" value="1"/>
</dbReference>
<reference evidence="2" key="1">
    <citation type="journal article" date="2021" name="ISME J.">
        <title>Mercury methylation by metabolically versatile and cosmopolitan marine bacteria.</title>
        <authorList>
            <person name="Lin H."/>
            <person name="Ascher D.B."/>
            <person name="Myung Y."/>
            <person name="Lamborg C.H."/>
            <person name="Hallam S.J."/>
            <person name="Gionfriddo C.M."/>
            <person name="Holt K.E."/>
            <person name="Moreau J.W."/>
        </authorList>
    </citation>
    <scope>NUCLEOTIDE SEQUENCE</scope>
    <source>
        <strain evidence="2">SI075_bin30</strain>
    </source>
</reference>
<feature type="non-terminal residue" evidence="2">
    <location>
        <position position="1035"/>
    </location>
</feature>
<gene>
    <name evidence="2" type="ORF">HON47_02605</name>
</gene>
<organism evidence="2 3">
    <name type="scientific">Candidatus Iainarchaeum sp</name>
    <dbReference type="NCBI Taxonomy" id="3101447"/>
    <lineage>
        <taxon>Archaea</taxon>
        <taxon>Candidatus Iainarchaeota</taxon>
        <taxon>Candidatus Iainarchaeia</taxon>
        <taxon>Candidatus Iainarchaeales</taxon>
        <taxon>Candidatus Iainarchaeaceae</taxon>
        <taxon>Candidatus Iainarchaeum</taxon>
    </lineage>
</organism>
<feature type="transmembrane region" description="Helical" evidence="1">
    <location>
        <begin position="38"/>
        <end position="58"/>
    </location>
</feature>
<evidence type="ECO:0000313" key="2">
    <source>
        <dbReference type="EMBL" id="MBT4870438.1"/>
    </source>
</evidence>
<dbReference type="Proteomes" id="UP000722459">
    <property type="component" value="Unassembled WGS sequence"/>
</dbReference>
<name>A0A8T5GFD4_9ARCH</name>
<evidence type="ECO:0000256" key="1">
    <source>
        <dbReference type="SAM" id="Phobius"/>
    </source>
</evidence>
<proteinExistence type="predicted"/>
<dbReference type="EMBL" id="JABJNZ010000036">
    <property type="protein sequence ID" value="MBT4870438.1"/>
    <property type="molecule type" value="Genomic_DNA"/>
</dbReference>
<comment type="caution">
    <text evidence="2">The sequence shown here is derived from an EMBL/GenBank/DDBJ whole genome shotgun (WGS) entry which is preliminary data.</text>
</comment>
<keyword evidence="1" id="KW-1133">Transmembrane helix</keyword>
<protein>
    <recommendedName>
        <fullName evidence="4">Carboxypeptidase regulatory-like domain-containing protein</fullName>
    </recommendedName>
</protein>
<evidence type="ECO:0000313" key="3">
    <source>
        <dbReference type="Proteomes" id="UP000722459"/>
    </source>
</evidence>